<dbReference type="OrthoDB" id="5576901at2759"/>
<dbReference type="Proteomes" id="UP001153678">
    <property type="component" value="Unassembled WGS sequence"/>
</dbReference>
<dbReference type="AlphaFoldDB" id="A0A9W4XBZ7"/>
<proteinExistence type="predicted"/>
<evidence type="ECO:0000313" key="2">
    <source>
        <dbReference type="Proteomes" id="UP001153678"/>
    </source>
</evidence>
<comment type="caution">
    <text evidence="1">The sequence shown here is derived from an EMBL/GenBank/DDBJ whole genome shotgun (WGS) entry which is preliminary data.</text>
</comment>
<gene>
    <name evidence="1" type="ORF">FWILDA_LOCUS19612</name>
</gene>
<feature type="non-terminal residue" evidence="1">
    <location>
        <position position="1"/>
    </location>
</feature>
<sequence>LANEYDVSEGIVSDILKEKDCWLSVNTNSYKANLKCNKKTPFPLIEEAI</sequence>
<reference evidence="1" key="1">
    <citation type="submission" date="2022-08" db="EMBL/GenBank/DDBJ databases">
        <authorList>
            <person name="Kallberg Y."/>
            <person name="Tangrot J."/>
            <person name="Rosling A."/>
        </authorList>
    </citation>
    <scope>NUCLEOTIDE SEQUENCE</scope>
    <source>
        <strain evidence="1">Wild A</strain>
    </source>
</reference>
<organism evidence="1 2">
    <name type="scientific">Funneliformis geosporum</name>
    <dbReference type="NCBI Taxonomy" id="1117311"/>
    <lineage>
        <taxon>Eukaryota</taxon>
        <taxon>Fungi</taxon>
        <taxon>Fungi incertae sedis</taxon>
        <taxon>Mucoromycota</taxon>
        <taxon>Glomeromycotina</taxon>
        <taxon>Glomeromycetes</taxon>
        <taxon>Glomerales</taxon>
        <taxon>Glomeraceae</taxon>
        <taxon>Funneliformis</taxon>
    </lineage>
</organism>
<keyword evidence="2" id="KW-1185">Reference proteome</keyword>
<accession>A0A9W4XBZ7</accession>
<name>A0A9W4XBZ7_9GLOM</name>
<dbReference type="EMBL" id="CAMKVN010024600">
    <property type="protein sequence ID" value="CAI2200525.1"/>
    <property type="molecule type" value="Genomic_DNA"/>
</dbReference>
<evidence type="ECO:0000313" key="1">
    <source>
        <dbReference type="EMBL" id="CAI2200525.1"/>
    </source>
</evidence>
<feature type="non-terminal residue" evidence="1">
    <location>
        <position position="49"/>
    </location>
</feature>
<protein>
    <submittedName>
        <fullName evidence="1">15184_t:CDS:1</fullName>
    </submittedName>
</protein>